<dbReference type="Pfam" id="PF01315">
    <property type="entry name" value="Ald_Xan_dh_C"/>
    <property type="match status" value="1"/>
</dbReference>
<dbReference type="Pfam" id="PF00111">
    <property type="entry name" value="Fer2"/>
    <property type="match status" value="1"/>
</dbReference>
<dbReference type="InterPro" id="IPR037165">
    <property type="entry name" value="AldOxase/xan_DH_Mopterin-bd_sf"/>
</dbReference>
<dbReference type="Proteomes" id="UP000440694">
    <property type="component" value="Unassembled WGS sequence"/>
</dbReference>
<keyword evidence="3" id="KW-0479">Metal-binding</keyword>
<reference evidence="7 8" key="1">
    <citation type="submission" date="2019-11" db="EMBL/GenBank/DDBJ databases">
        <title>Identification of a novel strain.</title>
        <authorList>
            <person name="Xu Q."/>
            <person name="Wang G."/>
        </authorList>
    </citation>
    <scope>NUCLEOTIDE SEQUENCE [LARGE SCALE GENOMIC DNA]</scope>
    <source>
        <strain evidence="8">xq</strain>
    </source>
</reference>
<dbReference type="Gene3D" id="3.90.1170.50">
    <property type="entry name" value="Aldehyde oxidase/xanthine dehydrogenase, a/b hammerhead"/>
    <property type="match status" value="1"/>
</dbReference>
<protein>
    <submittedName>
        <fullName evidence="7">Molybdopterin-dependent oxidoreductase</fullName>
    </submittedName>
</protein>
<dbReference type="InterPro" id="IPR002888">
    <property type="entry name" value="2Fe-2S-bd"/>
</dbReference>
<keyword evidence="2" id="KW-0500">Molybdenum</keyword>
<gene>
    <name evidence="7" type="ORF">GIW81_17065</name>
</gene>
<dbReference type="InterPro" id="IPR006058">
    <property type="entry name" value="2Fe2S_fd_BS"/>
</dbReference>
<organism evidence="7 8">
    <name type="scientific">Hyphomicrobium album</name>
    <dbReference type="NCBI Taxonomy" id="2665159"/>
    <lineage>
        <taxon>Bacteria</taxon>
        <taxon>Pseudomonadati</taxon>
        <taxon>Pseudomonadota</taxon>
        <taxon>Alphaproteobacteria</taxon>
        <taxon>Hyphomicrobiales</taxon>
        <taxon>Hyphomicrobiaceae</taxon>
        <taxon>Hyphomicrobium</taxon>
    </lineage>
</organism>
<dbReference type="InterPro" id="IPR008274">
    <property type="entry name" value="AldOxase/xan_DH_MoCoBD1"/>
</dbReference>
<name>A0A6I3KQG0_9HYPH</name>
<dbReference type="PANTHER" id="PTHR11908:SF132">
    <property type="entry name" value="ALDEHYDE OXIDASE 1-RELATED"/>
    <property type="match status" value="1"/>
</dbReference>
<dbReference type="SUPFAM" id="SSF56003">
    <property type="entry name" value="Molybdenum cofactor-binding domain"/>
    <property type="match status" value="1"/>
</dbReference>
<evidence type="ECO:0000256" key="3">
    <source>
        <dbReference type="ARBA" id="ARBA00022723"/>
    </source>
</evidence>
<dbReference type="CDD" id="cd00207">
    <property type="entry name" value="fer2"/>
    <property type="match status" value="1"/>
</dbReference>
<dbReference type="EMBL" id="WMBQ01000002">
    <property type="protein sequence ID" value="MTD96052.1"/>
    <property type="molecule type" value="Genomic_DNA"/>
</dbReference>
<dbReference type="SUPFAM" id="SSF54292">
    <property type="entry name" value="2Fe-2S ferredoxin-like"/>
    <property type="match status" value="1"/>
</dbReference>
<evidence type="ECO:0000256" key="4">
    <source>
        <dbReference type="ARBA" id="ARBA00023002"/>
    </source>
</evidence>
<evidence type="ECO:0000313" key="7">
    <source>
        <dbReference type="EMBL" id="MTD96052.1"/>
    </source>
</evidence>
<dbReference type="InterPro" id="IPR046867">
    <property type="entry name" value="AldOxase/xan_DH_MoCoBD2"/>
</dbReference>
<dbReference type="SMART" id="SM01008">
    <property type="entry name" value="Ald_Xan_dh_C"/>
    <property type="match status" value="1"/>
</dbReference>
<keyword evidence="5" id="KW-0408">Iron</keyword>
<evidence type="ECO:0000256" key="5">
    <source>
        <dbReference type="ARBA" id="ARBA00023004"/>
    </source>
</evidence>
<dbReference type="Gene3D" id="3.30.365.10">
    <property type="entry name" value="Aldehyde oxidase/xanthine dehydrogenase, molybdopterin binding domain"/>
    <property type="match status" value="4"/>
</dbReference>
<dbReference type="Pfam" id="PF01799">
    <property type="entry name" value="Fer2_2"/>
    <property type="match status" value="1"/>
</dbReference>
<dbReference type="InterPro" id="IPR036856">
    <property type="entry name" value="Ald_Oxase/Xan_DH_a/b_sf"/>
</dbReference>
<dbReference type="InterPro" id="IPR016208">
    <property type="entry name" value="Ald_Oxase/xanthine_DH-like"/>
</dbReference>
<dbReference type="AlphaFoldDB" id="A0A6I3KQG0"/>
<keyword evidence="8" id="KW-1185">Reference proteome</keyword>
<dbReference type="GO" id="GO:0016491">
    <property type="term" value="F:oxidoreductase activity"/>
    <property type="evidence" value="ECO:0007669"/>
    <property type="project" value="UniProtKB-KW"/>
</dbReference>
<dbReference type="PANTHER" id="PTHR11908">
    <property type="entry name" value="XANTHINE DEHYDROGENASE"/>
    <property type="match status" value="1"/>
</dbReference>
<evidence type="ECO:0000313" key="8">
    <source>
        <dbReference type="Proteomes" id="UP000440694"/>
    </source>
</evidence>
<dbReference type="Gene3D" id="1.10.150.120">
    <property type="entry name" value="[2Fe-2S]-binding domain"/>
    <property type="match status" value="1"/>
</dbReference>
<dbReference type="Pfam" id="PF02738">
    <property type="entry name" value="MoCoBD_1"/>
    <property type="match status" value="1"/>
</dbReference>
<dbReference type="PROSITE" id="PS51085">
    <property type="entry name" value="2FE2S_FER_2"/>
    <property type="match status" value="1"/>
</dbReference>
<dbReference type="Pfam" id="PF20256">
    <property type="entry name" value="MoCoBD_2"/>
    <property type="match status" value="1"/>
</dbReference>
<dbReference type="InterPro" id="IPR036884">
    <property type="entry name" value="2Fe-2S-bd_dom_sf"/>
</dbReference>
<evidence type="ECO:0000256" key="2">
    <source>
        <dbReference type="ARBA" id="ARBA00022505"/>
    </source>
</evidence>
<dbReference type="GO" id="GO:0005506">
    <property type="term" value="F:iron ion binding"/>
    <property type="evidence" value="ECO:0007669"/>
    <property type="project" value="InterPro"/>
</dbReference>
<feature type="domain" description="2Fe-2S ferredoxin-type" evidence="6">
    <location>
        <begin position="1"/>
        <end position="74"/>
    </location>
</feature>
<keyword evidence="4" id="KW-0560">Oxidoreductase</keyword>
<dbReference type="RefSeq" id="WP_324615085.1">
    <property type="nucleotide sequence ID" value="NZ_WMBQ01000002.1"/>
</dbReference>
<proteinExistence type="inferred from homology"/>
<dbReference type="InterPro" id="IPR036010">
    <property type="entry name" value="2Fe-2S_ferredoxin-like_sf"/>
</dbReference>
<dbReference type="InterPro" id="IPR001041">
    <property type="entry name" value="2Fe-2S_ferredoxin-type"/>
</dbReference>
<evidence type="ECO:0000259" key="6">
    <source>
        <dbReference type="PROSITE" id="PS51085"/>
    </source>
</evidence>
<comment type="similarity">
    <text evidence="1">Belongs to the xanthine dehydrogenase family.</text>
</comment>
<accession>A0A6I3KQG0</accession>
<sequence length="908" mass="98026">MTFSINGRSVAAVPAPGQCLRTFLREQGCFGVKKGCDAGDCGACTVWLDGVPVHSCLTPAFRAEGRAITTIEGLERDGRLHPMQQAFLDAQGFQCGFCTAGMIMTTATFDEAARRDLPRRLKGNLCRCTGYGSIADALDGKVNVEADVAGNACGASLSSPFAHDIVTGQARYTLDTAPMEQMLHLKVLRSPHPHARIKAINSEKAAAVPGVVAVYTWRDVPRRLYSTATHEDHLVDPDDTYILDDVVRFVGQRVAAVVAETVGAAEEACRLLEVEYELLPAVFEADAAMKPGAPVLHERSIAFHDNIYVDIHGELGNVAEGFRDADVMYEQTYSTSRVQHVHLETHGCLAWRGDDRRLHVRTSSQAPFITKQKLSYLFGIFDRDVHVFTERIGGGFGGKQEMLCEDLCVLATLLTGRPVMWEFTREEQFIGATTRHPMKTRVKLGAKRDGTLTAIQVNVVSNTGAYGGHGGETLAAALGSPIAAYRCVNKKADGYAVYTNMVPAGGFRGYGASQTTFAIECALDDLARMLGISPFEIRRKNKIHATDRIESIWKEPSDVVMGSYGIDQCLDLVEAALASGRGDPIPEGEDWREGTGVALSMLESGPPTEHRSGAEMRLLADGTYHLAVGSTEMGNGSTTSHRQLAAAVLGTRAGRIAIINGNTDRTPYDTGTFASTGTVVAGQAVEKTATALRDVLIDFASREFRCDPADCRLQDDTMLCGNRTISLAELHAAGAAQGDRFEVRRKAYLSPRSVGFNVHGARVAVHRVTGEIRILQSVHAADIGRLINPMQCRGQIDGAIAMGIGWALTEKMVYDANGAMVNAALRDYRIPAFADIPRSEIYFADTHDSVGPLGAKAQGECAINAVAPAIANAVTDATGVRFVDLPLTPDRIFERLGSRHGPPRKAYR</sequence>
<dbReference type="PROSITE" id="PS00197">
    <property type="entry name" value="2FE2S_FER_1"/>
    <property type="match status" value="1"/>
</dbReference>
<dbReference type="SUPFAM" id="SSF47741">
    <property type="entry name" value="CO dehydrogenase ISP C-domain like"/>
    <property type="match status" value="1"/>
</dbReference>
<dbReference type="Gene3D" id="3.10.20.30">
    <property type="match status" value="1"/>
</dbReference>
<evidence type="ECO:0000256" key="1">
    <source>
        <dbReference type="ARBA" id="ARBA00006849"/>
    </source>
</evidence>
<dbReference type="SUPFAM" id="SSF54665">
    <property type="entry name" value="CO dehydrogenase molybdoprotein N-domain-like"/>
    <property type="match status" value="1"/>
</dbReference>
<dbReference type="GO" id="GO:0051537">
    <property type="term" value="F:2 iron, 2 sulfur cluster binding"/>
    <property type="evidence" value="ECO:0007669"/>
    <property type="project" value="InterPro"/>
</dbReference>
<dbReference type="InterPro" id="IPR012675">
    <property type="entry name" value="Beta-grasp_dom_sf"/>
</dbReference>
<comment type="caution">
    <text evidence="7">The sequence shown here is derived from an EMBL/GenBank/DDBJ whole genome shotgun (WGS) entry which is preliminary data.</text>
</comment>
<dbReference type="InterPro" id="IPR000674">
    <property type="entry name" value="Ald_Oxase/Xan_DH_a/b"/>
</dbReference>